<dbReference type="Gene3D" id="1.20.1740.10">
    <property type="entry name" value="Amino acid/polyamine transporter I"/>
    <property type="match status" value="1"/>
</dbReference>
<evidence type="ECO:0000313" key="11">
    <source>
        <dbReference type="Proteomes" id="UP000032427"/>
    </source>
</evidence>
<evidence type="ECO:0000256" key="1">
    <source>
        <dbReference type="ARBA" id="ARBA00004429"/>
    </source>
</evidence>
<evidence type="ECO:0000256" key="3">
    <source>
        <dbReference type="ARBA" id="ARBA00022475"/>
    </source>
</evidence>
<keyword evidence="5 9" id="KW-0812">Transmembrane</keyword>
<evidence type="ECO:0000313" key="10">
    <source>
        <dbReference type="EMBL" id="CED71246.1"/>
    </source>
</evidence>
<reference evidence="11" key="1">
    <citation type="submission" date="2014-09" db="EMBL/GenBank/DDBJ databases">
        <authorList>
            <person name="Hjerde E."/>
        </authorList>
    </citation>
    <scope>NUCLEOTIDE SEQUENCE [LARGE SCALE GENOMIC DNA]</scope>
    <source>
        <strain evidence="11">06/09/139</strain>
    </source>
</reference>
<evidence type="ECO:0000256" key="8">
    <source>
        <dbReference type="ARBA" id="ARBA00023136"/>
    </source>
</evidence>
<feature type="transmembrane region" description="Helical" evidence="9">
    <location>
        <begin position="188"/>
        <end position="206"/>
    </location>
</feature>
<keyword evidence="4" id="KW-0997">Cell inner membrane</keyword>
<evidence type="ECO:0000256" key="9">
    <source>
        <dbReference type="SAM" id="Phobius"/>
    </source>
</evidence>
<keyword evidence="2" id="KW-0813">Transport</keyword>
<dbReference type="PATRIC" id="fig|80852.17.peg.1192"/>
<feature type="transmembrane region" description="Helical" evidence="9">
    <location>
        <begin position="218"/>
        <end position="238"/>
    </location>
</feature>
<feature type="transmembrane region" description="Helical" evidence="9">
    <location>
        <begin position="370"/>
        <end position="387"/>
    </location>
</feature>
<dbReference type="STRING" id="80852.AWOD_I_1162"/>
<dbReference type="EMBL" id="LN554846">
    <property type="protein sequence ID" value="CED71246.1"/>
    <property type="molecule type" value="Genomic_DNA"/>
</dbReference>
<dbReference type="PRINTS" id="PR00166">
    <property type="entry name" value="AROAAPRMEASE"/>
</dbReference>
<proteinExistence type="predicted"/>
<dbReference type="GO" id="GO:0003333">
    <property type="term" value="P:amino acid transmembrane transport"/>
    <property type="evidence" value="ECO:0007669"/>
    <property type="project" value="InterPro"/>
</dbReference>
<feature type="transmembrane region" description="Helical" evidence="9">
    <location>
        <begin position="148"/>
        <end position="168"/>
    </location>
</feature>
<evidence type="ECO:0000256" key="6">
    <source>
        <dbReference type="ARBA" id="ARBA00022970"/>
    </source>
</evidence>
<dbReference type="OrthoDB" id="18749at2"/>
<dbReference type="HOGENOM" id="CLU_038102_3_0_6"/>
<evidence type="ECO:0000256" key="4">
    <source>
        <dbReference type="ARBA" id="ARBA00022519"/>
    </source>
</evidence>
<feature type="transmembrane region" description="Helical" evidence="9">
    <location>
        <begin position="81"/>
        <end position="101"/>
    </location>
</feature>
<dbReference type="InterPro" id="IPR013059">
    <property type="entry name" value="Trp_tyr_transpt"/>
</dbReference>
<dbReference type="GeneID" id="28540726"/>
<evidence type="ECO:0000256" key="5">
    <source>
        <dbReference type="ARBA" id="ARBA00022692"/>
    </source>
</evidence>
<dbReference type="Proteomes" id="UP000032427">
    <property type="component" value="Chromosome 1"/>
</dbReference>
<dbReference type="GO" id="GO:0005886">
    <property type="term" value="C:plasma membrane"/>
    <property type="evidence" value="ECO:0007669"/>
    <property type="project" value="UniProtKB-SubCell"/>
</dbReference>
<accession>A0A090IKP1</accession>
<keyword evidence="8 9" id="KW-0472">Membrane</keyword>
<sequence length="388" mass="41984">MNFKLFGSALILSGTALGAGMLAIPMVLAQFGLFYSTLLMLAICAGTTYSALLLTEACSKTELAFGINTVANRTLGKGGQVVTNILFYLLLFCMLIAYILGAADLIKRIFSMFTIEMSIETAQIGFTLVASVFVVCGTQIIDKLNRVLFLFMVSMLAITLVILVPGISVDNLTQVTNTDKGMLLNTSTILFTSFASMPVIPSLVAYNKEATSKQLRNMVILGSIIPLICYLVWLYAVVGNLNADDITHFSNISDLIQTFSAKNEYIEIILSVFTSLALLTSFLGVAMALYNQNKDMISHNKVVTYVCTFILPLLGASLAADQFLSVLGYAGVILVFLAIFIPLAMVVALRKKDKNTAELSIHTYEAEGGEIALGLTLIFGLLLLMSQI</sequence>
<keyword evidence="11" id="KW-1185">Reference proteome</keyword>
<organism evidence="10 11">
    <name type="scientific">Aliivibrio wodanis</name>
    <dbReference type="NCBI Taxonomy" id="80852"/>
    <lineage>
        <taxon>Bacteria</taxon>
        <taxon>Pseudomonadati</taxon>
        <taxon>Pseudomonadota</taxon>
        <taxon>Gammaproteobacteria</taxon>
        <taxon>Vibrionales</taxon>
        <taxon>Vibrionaceae</taxon>
        <taxon>Aliivibrio</taxon>
    </lineage>
</organism>
<dbReference type="AlphaFoldDB" id="A0A090IKP1"/>
<dbReference type="PANTHER" id="PTHR46997">
    <property type="entry name" value="LOW AFFINITY TRYPTOPHAN PERMEASE-RELATED"/>
    <property type="match status" value="1"/>
</dbReference>
<keyword evidence="6" id="KW-0029">Amino-acid transport</keyword>
<evidence type="ECO:0000256" key="7">
    <source>
        <dbReference type="ARBA" id="ARBA00022989"/>
    </source>
</evidence>
<dbReference type="KEGG" id="awd:AWOD_I_1162"/>
<feature type="transmembrane region" description="Helical" evidence="9">
    <location>
        <begin position="268"/>
        <end position="290"/>
    </location>
</feature>
<evidence type="ECO:0000256" key="2">
    <source>
        <dbReference type="ARBA" id="ARBA00022448"/>
    </source>
</evidence>
<dbReference type="GO" id="GO:0015173">
    <property type="term" value="F:aromatic amino acid transmembrane transporter activity"/>
    <property type="evidence" value="ECO:0007669"/>
    <property type="project" value="InterPro"/>
</dbReference>
<feature type="transmembrane region" description="Helical" evidence="9">
    <location>
        <begin position="121"/>
        <end position="141"/>
    </location>
</feature>
<keyword evidence="7 9" id="KW-1133">Transmembrane helix</keyword>
<dbReference type="InterPro" id="IPR018227">
    <property type="entry name" value="Amino_acid_transport_2"/>
</dbReference>
<comment type="subcellular location">
    <subcellularLocation>
        <location evidence="1">Cell inner membrane</location>
        <topology evidence="1">Multi-pass membrane protein</topology>
    </subcellularLocation>
</comment>
<name>A0A090IKP1_9GAMM</name>
<dbReference type="PANTHER" id="PTHR46997:SF2">
    <property type="entry name" value="TYROSINE-SPECIFIC TRANSPORT SYSTEM"/>
    <property type="match status" value="1"/>
</dbReference>
<feature type="transmembrane region" description="Helical" evidence="9">
    <location>
        <begin position="34"/>
        <end position="54"/>
    </location>
</feature>
<feature type="transmembrane region" description="Helical" evidence="9">
    <location>
        <begin position="326"/>
        <end position="349"/>
    </location>
</feature>
<feature type="transmembrane region" description="Helical" evidence="9">
    <location>
        <begin position="302"/>
        <end position="320"/>
    </location>
</feature>
<dbReference type="Pfam" id="PF03222">
    <property type="entry name" value="Trp_Tyr_perm"/>
    <property type="match status" value="1"/>
</dbReference>
<gene>
    <name evidence="10" type="ORF">AWOD_I_1162</name>
</gene>
<keyword evidence="3" id="KW-1003">Cell membrane</keyword>
<protein>
    <submittedName>
        <fullName evidence="10">Tyrosine-specific transport protein (Tyrosine permease)</fullName>
    </submittedName>
</protein>